<dbReference type="RefSeq" id="WP_188765838.1">
    <property type="nucleotide sequence ID" value="NZ_BMKK01000003.1"/>
</dbReference>
<dbReference type="SUPFAM" id="SSF101898">
    <property type="entry name" value="NHL repeat"/>
    <property type="match status" value="1"/>
</dbReference>
<feature type="signal peptide" evidence="2">
    <location>
        <begin position="1"/>
        <end position="21"/>
    </location>
</feature>
<reference evidence="3" key="2">
    <citation type="submission" date="2020-09" db="EMBL/GenBank/DDBJ databases">
        <authorList>
            <person name="Sun Q."/>
            <person name="Zhou Y."/>
        </authorList>
    </citation>
    <scope>NUCLEOTIDE SEQUENCE</scope>
    <source>
        <strain evidence="3">CGMCC 1.15958</strain>
    </source>
</reference>
<evidence type="ECO:0008006" key="5">
    <source>
        <dbReference type="Google" id="ProtNLM"/>
    </source>
</evidence>
<dbReference type="PANTHER" id="PTHR13833:SF71">
    <property type="entry name" value="NHL DOMAIN-CONTAINING PROTEIN"/>
    <property type="match status" value="1"/>
</dbReference>
<dbReference type="PANTHER" id="PTHR13833">
    <property type="match status" value="1"/>
</dbReference>
<name>A0A916YQH0_9BACT</name>
<evidence type="ECO:0000313" key="3">
    <source>
        <dbReference type="EMBL" id="GGD55116.1"/>
    </source>
</evidence>
<evidence type="ECO:0000256" key="2">
    <source>
        <dbReference type="SAM" id="SignalP"/>
    </source>
</evidence>
<sequence>MIKQFSALLLAASLLACSKQATDETTVTPKEITYTVTTYAGKEQTGKTDGKLTEALFDDPVGLAIDSKDNLYIAEAGNYAVRIISPSGVVSTINSKASPFDSAPHRVHIGADDEVVISTIYPRNGWLCKTYSEKNGLQDFVIDPKAIDVMRTSTVFKNTKGDYFFFNSSSLSKLSPSLVLDRDWMKNVEAAATQLDGNIVSVDKNDNFYMLSGFFESTFNGPIKIISPDKSIKFLKGESSVSNPKVFNYGDGTLPKAYLGDVSGLCVDKTGVIYFIENNMGLGHRIRKIDLDKKVTTIAGGLTEGYKDGDDKDALFTYPSGIAVDSKGNIYVSDYNRIRKISIK</sequence>
<dbReference type="Gene3D" id="2.120.10.30">
    <property type="entry name" value="TolB, C-terminal domain"/>
    <property type="match status" value="2"/>
</dbReference>
<organism evidence="3 4">
    <name type="scientific">Emticicia aquatilis</name>
    <dbReference type="NCBI Taxonomy" id="1537369"/>
    <lineage>
        <taxon>Bacteria</taxon>
        <taxon>Pseudomonadati</taxon>
        <taxon>Bacteroidota</taxon>
        <taxon>Cytophagia</taxon>
        <taxon>Cytophagales</taxon>
        <taxon>Leadbetterellaceae</taxon>
        <taxon>Emticicia</taxon>
    </lineage>
</organism>
<gene>
    <name evidence="3" type="ORF">GCM10011514_19140</name>
</gene>
<keyword evidence="1" id="KW-0677">Repeat</keyword>
<dbReference type="PROSITE" id="PS51257">
    <property type="entry name" value="PROKAR_LIPOPROTEIN"/>
    <property type="match status" value="1"/>
</dbReference>
<dbReference type="InterPro" id="IPR011042">
    <property type="entry name" value="6-blade_b-propeller_TolB-like"/>
</dbReference>
<dbReference type="Pfam" id="PF01436">
    <property type="entry name" value="NHL"/>
    <property type="match status" value="1"/>
</dbReference>
<protein>
    <recommendedName>
        <fullName evidence="5">NHL repeat-containing protein</fullName>
    </recommendedName>
</protein>
<evidence type="ECO:0000313" key="4">
    <source>
        <dbReference type="Proteomes" id="UP000609064"/>
    </source>
</evidence>
<evidence type="ECO:0000256" key="1">
    <source>
        <dbReference type="ARBA" id="ARBA00022737"/>
    </source>
</evidence>
<dbReference type="Proteomes" id="UP000609064">
    <property type="component" value="Unassembled WGS sequence"/>
</dbReference>
<dbReference type="InterPro" id="IPR001258">
    <property type="entry name" value="NHL_repeat"/>
</dbReference>
<proteinExistence type="predicted"/>
<comment type="caution">
    <text evidence="3">The sequence shown here is derived from an EMBL/GenBank/DDBJ whole genome shotgun (WGS) entry which is preliminary data.</text>
</comment>
<accession>A0A916YQH0</accession>
<dbReference type="AlphaFoldDB" id="A0A916YQH0"/>
<dbReference type="EMBL" id="BMKK01000003">
    <property type="protein sequence ID" value="GGD55116.1"/>
    <property type="molecule type" value="Genomic_DNA"/>
</dbReference>
<reference evidence="3" key="1">
    <citation type="journal article" date="2014" name="Int. J. Syst. Evol. Microbiol.">
        <title>Complete genome sequence of Corynebacterium casei LMG S-19264T (=DSM 44701T), isolated from a smear-ripened cheese.</title>
        <authorList>
            <consortium name="US DOE Joint Genome Institute (JGI-PGF)"/>
            <person name="Walter F."/>
            <person name="Albersmeier A."/>
            <person name="Kalinowski J."/>
            <person name="Ruckert C."/>
        </authorList>
    </citation>
    <scope>NUCLEOTIDE SEQUENCE</scope>
    <source>
        <strain evidence="3">CGMCC 1.15958</strain>
    </source>
</reference>
<feature type="chain" id="PRO_5037778006" description="NHL repeat-containing protein" evidence="2">
    <location>
        <begin position="22"/>
        <end position="344"/>
    </location>
</feature>
<keyword evidence="2" id="KW-0732">Signal</keyword>
<keyword evidence="4" id="KW-1185">Reference proteome</keyword>